<dbReference type="OrthoDB" id="491433at2759"/>
<name>A0A9P1GHP6_9DINO</name>
<dbReference type="AlphaFoldDB" id="A0A9P1GHP6"/>
<dbReference type="Proteomes" id="UP001152797">
    <property type="component" value="Unassembled WGS sequence"/>
</dbReference>
<evidence type="ECO:0000313" key="2">
    <source>
        <dbReference type="EMBL" id="CAI4010872.1"/>
    </source>
</evidence>
<sequence>MVCRCCLCALICCLLKVPWVLEQPGSSLLEWHPYFQLLCKRFKIFRAFVWVGSYGGGSPKPTLLYSNYPWIQQMYLPLPKHVEWDAEMSRKYIDGSGIQRVCGGADLKHSQYYPKLFGHGFAQLYAKHEHEVRKEVRQQAPFGCKGTRGYPLQNNCPLNGGFKINGGSKPFFLTLGFLF</sequence>
<dbReference type="EMBL" id="CAMXCT020004957">
    <property type="protein sequence ID" value="CAL1164247.1"/>
    <property type="molecule type" value="Genomic_DNA"/>
</dbReference>
<dbReference type="EMBL" id="CAMXCT010004957">
    <property type="protein sequence ID" value="CAI4010872.1"/>
    <property type="molecule type" value="Genomic_DNA"/>
</dbReference>
<feature type="chain" id="PRO_5043272818" evidence="1">
    <location>
        <begin position="23"/>
        <end position="179"/>
    </location>
</feature>
<evidence type="ECO:0000313" key="3">
    <source>
        <dbReference type="EMBL" id="CAL1164247.1"/>
    </source>
</evidence>
<comment type="caution">
    <text evidence="2">The sequence shown here is derived from an EMBL/GenBank/DDBJ whole genome shotgun (WGS) entry which is preliminary data.</text>
</comment>
<proteinExistence type="predicted"/>
<keyword evidence="1" id="KW-0732">Signal</keyword>
<feature type="signal peptide" evidence="1">
    <location>
        <begin position="1"/>
        <end position="22"/>
    </location>
</feature>
<dbReference type="EMBL" id="CAMXCT030004957">
    <property type="protein sequence ID" value="CAL4798184.1"/>
    <property type="molecule type" value="Genomic_DNA"/>
</dbReference>
<reference evidence="3" key="2">
    <citation type="submission" date="2024-04" db="EMBL/GenBank/DDBJ databases">
        <authorList>
            <person name="Chen Y."/>
            <person name="Shah S."/>
            <person name="Dougan E. K."/>
            <person name="Thang M."/>
            <person name="Chan C."/>
        </authorList>
    </citation>
    <scope>NUCLEOTIDE SEQUENCE [LARGE SCALE GENOMIC DNA]</scope>
</reference>
<evidence type="ECO:0000256" key="1">
    <source>
        <dbReference type="SAM" id="SignalP"/>
    </source>
</evidence>
<gene>
    <name evidence="2" type="ORF">C1SCF055_LOCUS36094</name>
</gene>
<accession>A0A9P1GHP6</accession>
<reference evidence="2" key="1">
    <citation type="submission" date="2022-10" db="EMBL/GenBank/DDBJ databases">
        <authorList>
            <person name="Chen Y."/>
            <person name="Dougan E. K."/>
            <person name="Chan C."/>
            <person name="Rhodes N."/>
            <person name="Thang M."/>
        </authorList>
    </citation>
    <scope>NUCLEOTIDE SEQUENCE</scope>
</reference>
<evidence type="ECO:0000313" key="4">
    <source>
        <dbReference type="Proteomes" id="UP001152797"/>
    </source>
</evidence>
<protein>
    <submittedName>
        <fullName evidence="2">Uncharacterized protein</fullName>
    </submittedName>
</protein>
<keyword evidence="4" id="KW-1185">Reference proteome</keyword>
<organism evidence="2">
    <name type="scientific">Cladocopium goreaui</name>
    <dbReference type="NCBI Taxonomy" id="2562237"/>
    <lineage>
        <taxon>Eukaryota</taxon>
        <taxon>Sar</taxon>
        <taxon>Alveolata</taxon>
        <taxon>Dinophyceae</taxon>
        <taxon>Suessiales</taxon>
        <taxon>Symbiodiniaceae</taxon>
        <taxon>Cladocopium</taxon>
    </lineage>
</organism>